<dbReference type="SUPFAM" id="SSF46785">
    <property type="entry name" value="Winged helix' DNA-binding domain"/>
    <property type="match status" value="1"/>
</dbReference>
<protein>
    <submittedName>
        <fullName evidence="2">MarR family transcriptional regulator</fullName>
    </submittedName>
</protein>
<evidence type="ECO:0000313" key="3">
    <source>
        <dbReference type="Proteomes" id="UP000559404"/>
    </source>
</evidence>
<dbReference type="InterPro" id="IPR039422">
    <property type="entry name" value="MarR/SlyA-like"/>
</dbReference>
<dbReference type="InterPro" id="IPR000835">
    <property type="entry name" value="HTH_MarR-typ"/>
</dbReference>
<dbReference type="GO" id="GO:0006950">
    <property type="term" value="P:response to stress"/>
    <property type="evidence" value="ECO:0007669"/>
    <property type="project" value="TreeGrafter"/>
</dbReference>
<dbReference type="InterPro" id="IPR036390">
    <property type="entry name" value="WH_DNA-bd_sf"/>
</dbReference>
<gene>
    <name evidence="2" type="ORF">H1W37_12315</name>
</gene>
<dbReference type="EMBL" id="JACEON010000011">
    <property type="protein sequence ID" value="MBA4612443.1"/>
    <property type="molecule type" value="Genomic_DNA"/>
</dbReference>
<dbReference type="AlphaFoldDB" id="A0A838Y057"/>
<dbReference type="GO" id="GO:0003700">
    <property type="term" value="F:DNA-binding transcription factor activity"/>
    <property type="evidence" value="ECO:0007669"/>
    <property type="project" value="InterPro"/>
</dbReference>
<dbReference type="SMART" id="SM00347">
    <property type="entry name" value="HTH_MARR"/>
    <property type="match status" value="1"/>
</dbReference>
<dbReference type="PANTHER" id="PTHR33164:SF43">
    <property type="entry name" value="HTH-TYPE TRANSCRIPTIONAL REPRESSOR YETL"/>
    <property type="match status" value="1"/>
</dbReference>
<dbReference type="PRINTS" id="PR00598">
    <property type="entry name" value="HTHMARR"/>
</dbReference>
<dbReference type="PROSITE" id="PS50995">
    <property type="entry name" value="HTH_MARR_2"/>
    <property type="match status" value="1"/>
</dbReference>
<reference evidence="2 3" key="2">
    <citation type="submission" date="2020-08" db="EMBL/GenBank/DDBJ databases">
        <title>Stappia taiwanensis sp. nov., isolated from a coastal thermal spring.</title>
        <authorList>
            <person name="Kampfer P."/>
        </authorList>
    </citation>
    <scope>NUCLEOTIDE SEQUENCE [LARGE SCALE GENOMIC DNA]</scope>
    <source>
        <strain evidence="2 3">DSM 23284</strain>
    </source>
</reference>
<keyword evidence="3" id="KW-1185">Reference proteome</keyword>
<sequence length="192" mass="20962">MQAISNQKSNSGNADPSRRQREGALQLETWLPYRLFLISTRVADVLGAFYGPKFGLSRSSWRVMAIVANRPGTSAKEICQAGGLDQFSVSRAIKQLVELGFAQRQAGRSDRRYAAIELSENGWDAFREISDLAQRLDGELIGSISKEDMDRLGDILAKLDNASAGILARGWHGLKEAEGGGKRLPDEPTGTP</sequence>
<dbReference type="InterPro" id="IPR036388">
    <property type="entry name" value="WH-like_DNA-bd_sf"/>
</dbReference>
<name>A0A838Y057_9HYPH</name>
<evidence type="ECO:0000313" key="2">
    <source>
        <dbReference type="EMBL" id="MBA4612443.1"/>
    </source>
</evidence>
<dbReference type="Gene3D" id="1.10.10.10">
    <property type="entry name" value="Winged helix-like DNA-binding domain superfamily/Winged helix DNA-binding domain"/>
    <property type="match status" value="1"/>
</dbReference>
<dbReference type="PANTHER" id="PTHR33164">
    <property type="entry name" value="TRANSCRIPTIONAL REGULATOR, MARR FAMILY"/>
    <property type="match status" value="1"/>
</dbReference>
<proteinExistence type="predicted"/>
<reference evidence="2 3" key="1">
    <citation type="submission" date="2020-07" db="EMBL/GenBank/DDBJ databases">
        <authorList>
            <person name="Li M."/>
        </authorList>
    </citation>
    <scope>NUCLEOTIDE SEQUENCE [LARGE SCALE GENOMIC DNA]</scope>
    <source>
        <strain evidence="2 3">DSM 23284</strain>
    </source>
</reference>
<dbReference type="RefSeq" id="WP_181760646.1">
    <property type="nucleotide sequence ID" value="NZ_BMCR01000010.1"/>
</dbReference>
<evidence type="ECO:0000259" key="1">
    <source>
        <dbReference type="PROSITE" id="PS50995"/>
    </source>
</evidence>
<dbReference type="Pfam" id="PF12802">
    <property type="entry name" value="MarR_2"/>
    <property type="match status" value="1"/>
</dbReference>
<feature type="domain" description="HTH marR-type" evidence="1">
    <location>
        <begin position="28"/>
        <end position="161"/>
    </location>
</feature>
<dbReference type="Proteomes" id="UP000559404">
    <property type="component" value="Unassembled WGS sequence"/>
</dbReference>
<organism evidence="2 3">
    <name type="scientific">Stappia taiwanensis</name>
    <dbReference type="NCBI Taxonomy" id="992267"/>
    <lineage>
        <taxon>Bacteria</taxon>
        <taxon>Pseudomonadati</taxon>
        <taxon>Pseudomonadota</taxon>
        <taxon>Alphaproteobacteria</taxon>
        <taxon>Hyphomicrobiales</taxon>
        <taxon>Stappiaceae</taxon>
        <taxon>Stappia</taxon>
    </lineage>
</organism>
<comment type="caution">
    <text evidence="2">The sequence shown here is derived from an EMBL/GenBank/DDBJ whole genome shotgun (WGS) entry which is preliminary data.</text>
</comment>
<accession>A0A838Y057</accession>